<evidence type="ECO:0000256" key="1">
    <source>
        <dbReference type="SAM" id="MobiDB-lite"/>
    </source>
</evidence>
<dbReference type="AlphaFoldDB" id="A0A9N9JVL6"/>
<accession>A0A9N9JVL6</accession>
<proteinExistence type="predicted"/>
<organism evidence="2 3">
    <name type="scientific">Cetraspora pellucida</name>
    <dbReference type="NCBI Taxonomy" id="1433469"/>
    <lineage>
        <taxon>Eukaryota</taxon>
        <taxon>Fungi</taxon>
        <taxon>Fungi incertae sedis</taxon>
        <taxon>Mucoromycota</taxon>
        <taxon>Glomeromycotina</taxon>
        <taxon>Glomeromycetes</taxon>
        <taxon>Diversisporales</taxon>
        <taxon>Gigasporaceae</taxon>
        <taxon>Cetraspora</taxon>
    </lineage>
</organism>
<feature type="region of interest" description="Disordered" evidence="1">
    <location>
        <begin position="33"/>
        <end position="68"/>
    </location>
</feature>
<name>A0A9N9JVL6_9GLOM</name>
<feature type="non-terminal residue" evidence="2">
    <location>
        <position position="1"/>
    </location>
</feature>
<feature type="compositionally biased region" description="Basic and acidic residues" evidence="1">
    <location>
        <begin position="33"/>
        <end position="46"/>
    </location>
</feature>
<keyword evidence="3" id="KW-1185">Reference proteome</keyword>
<evidence type="ECO:0000313" key="2">
    <source>
        <dbReference type="EMBL" id="CAG8799618.1"/>
    </source>
</evidence>
<sequence length="68" mass="7697">AKALIPKKRNLFLSNMSSLIPKRPKLLDTRAKKKDFDLSSEQEKTPIVEAETANMPYLPNNKPSKSNN</sequence>
<dbReference type="Proteomes" id="UP000789759">
    <property type="component" value="Unassembled WGS sequence"/>
</dbReference>
<protein>
    <submittedName>
        <fullName evidence="2">3309_t:CDS:1</fullName>
    </submittedName>
</protein>
<comment type="caution">
    <text evidence="2">The sequence shown here is derived from an EMBL/GenBank/DDBJ whole genome shotgun (WGS) entry which is preliminary data.</text>
</comment>
<reference evidence="2" key="1">
    <citation type="submission" date="2021-06" db="EMBL/GenBank/DDBJ databases">
        <authorList>
            <person name="Kallberg Y."/>
            <person name="Tangrot J."/>
            <person name="Rosling A."/>
        </authorList>
    </citation>
    <scope>NUCLEOTIDE SEQUENCE</scope>
    <source>
        <strain evidence="2">FL966</strain>
    </source>
</reference>
<gene>
    <name evidence="2" type="ORF">CPELLU_LOCUS17608</name>
</gene>
<dbReference type="EMBL" id="CAJVQA010030575">
    <property type="protein sequence ID" value="CAG8799618.1"/>
    <property type="molecule type" value="Genomic_DNA"/>
</dbReference>
<evidence type="ECO:0000313" key="3">
    <source>
        <dbReference type="Proteomes" id="UP000789759"/>
    </source>
</evidence>